<dbReference type="EMBL" id="CP100358">
    <property type="protein sequence ID" value="UTF55962.1"/>
    <property type="molecule type" value="Genomic_DNA"/>
</dbReference>
<dbReference type="KEGG" id="sawl:NGM29_20945"/>
<protein>
    <submittedName>
        <fullName evidence="1">Uncharacterized protein</fullName>
    </submittedName>
</protein>
<dbReference type="AlphaFoldDB" id="A0A9E7SXA3"/>
<name>A0A9E7SXA3_9EURY</name>
<dbReference type="RefSeq" id="WP_254161511.1">
    <property type="nucleotide sequence ID" value="NZ_CP100358.1"/>
</dbReference>
<sequence>MNGTTTKRLEDRTTEFMHALAAADVDAANISADRSGAGMMVHTWLPEADLEAAEEIAGDHGFELYGETLTELKAKYNRAAADQGRKRYRFEAEEGA</sequence>
<keyword evidence="2" id="KW-1185">Reference proteome</keyword>
<dbReference type="GeneID" id="73292569"/>
<accession>A0A9E7SXA3</accession>
<reference evidence="1" key="1">
    <citation type="submission" date="2022-06" db="EMBL/GenBank/DDBJ databases">
        <title>Diverse halophilic archaea isolated from saline environments.</title>
        <authorList>
            <person name="Cui H.-L."/>
        </authorList>
    </citation>
    <scope>NUCLEOTIDE SEQUENCE</scope>
    <source>
        <strain evidence="1">WLHS1</strain>
        <plasmid evidence="1">unnamed3</plasmid>
    </source>
</reference>
<dbReference type="Proteomes" id="UP001056855">
    <property type="component" value="Plasmid unnamed3"/>
</dbReference>
<geneLocation type="plasmid" evidence="1 2">
    <name>unnamed3</name>
</geneLocation>
<proteinExistence type="predicted"/>
<evidence type="ECO:0000313" key="1">
    <source>
        <dbReference type="EMBL" id="UTF55962.1"/>
    </source>
</evidence>
<evidence type="ECO:0000313" key="2">
    <source>
        <dbReference type="Proteomes" id="UP001056855"/>
    </source>
</evidence>
<gene>
    <name evidence="1" type="ORF">NGM29_20945</name>
</gene>
<organism evidence="1 2">
    <name type="scientific">Natronosalvus rutilus</name>
    <dbReference type="NCBI Taxonomy" id="2953753"/>
    <lineage>
        <taxon>Archaea</taxon>
        <taxon>Methanobacteriati</taxon>
        <taxon>Methanobacteriota</taxon>
        <taxon>Stenosarchaea group</taxon>
        <taxon>Halobacteria</taxon>
        <taxon>Halobacteriales</taxon>
        <taxon>Natrialbaceae</taxon>
        <taxon>Natronosalvus</taxon>
    </lineage>
</organism>
<keyword evidence="1" id="KW-0614">Plasmid</keyword>